<proteinExistence type="inferred from homology"/>
<dbReference type="Gene3D" id="3.40.50.12780">
    <property type="entry name" value="N-terminal domain of ligase-like"/>
    <property type="match status" value="1"/>
</dbReference>
<name>A0A7G2CDK2_9TRYP</name>
<dbReference type="InterPro" id="IPR025110">
    <property type="entry name" value="AMP-bd_C"/>
</dbReference>
<dbReference type="GO" id="GO:0016405">
    <property type="term" value="F:CoA-ligase activity"/>
    <property type="evidence" value="ECO:0007669"/>
    <property type="project" value="TreeGrafter"/>
</dbReference>
<keyword evidence="6" id="KW-1185">Reference proteome</keyword>
<evidence type="ECO:0000313" key="5">
    <source>
        <dbReference type="EMBL" id="CAD2217579.1"/>
    </source>
</evidence>
<dbReference type="EMBL" id="LR877153">
    <property type="protein sequence ID" value="CAD2217579.1"/>
    <property type="molecule type" value="Genomic_DNA"/>
</dbReference>
<dbReference type="Pfam" id="PF13193">
    <property type="entry name" value="AMP-binding_C"/>
    <property type="match status" value="1"/>
</dbReference>
<sequence length="266" mass="29487">MRAIRSGAAPLGGEVQRACERIFPNCTVSQGYGMTEMSPLTNVVPIGVSDTEGIGHTGPLAPDTEMRIVKVDDSQQSGADKSAGIDAKEGEEGEVWYRGPQQMKGYLKQEDTDKCMQDGWYRTGDIGRVDPKTEYLIITDRLKELIKYKGFQVSPASLEAVLLDHPWINDCIVVGVTDPRDVSFEVPRALVVLKPGLLTDDIIAATDNILHYMMKRVPPYQRLHGGVRIVKEIPRNASGKLLRRIARQQEAEYMKSSMERVGLKSA</sequence>
<dbReference type="InterPro" id="IPR042099">
    <property type="entry name" value="ANL_N_sf"/>
</dbReference>
<feature type="domain" description="AMP-dependent synthetase/ligase" evidence="3">
    <location>
        <begin position="2"/>
        <end position="107"/>
    </location>
</feature>
<dbReference type="Pfam" id="PF00501">
    <property type="entry name" value="AMP-binding"/>
    <property type="match status" value="1"/>
</dbReference>
<dbReference type="Proteomes" id="UP000515908">
    <property type="component" value="Chromosome 09"/>
</dbReference>
<organism evidence="5 6">
    <name type="scientific">Angomonas deanei</name>
    <dbReference type="NCBI Taxonomy" id="59799"/>
    <lineage>
        <taxon>Eukaryota</taxon>
        <taxon>Discoba</taxon>
        <taxon>Euglenozoa</taxon>
        <taxon>Kinetoplastea</taxon>
        <taxon>Metakinetoplastina</taxon>
        <taxon>Trypanosomatida</taxon>
        <taxon>Trypanosomatidae</taxon>
        <taxon>Strigomonadinae</taxon>
        <taxon>Angomonas</taxon>
    </lineage>
</organism>
<dbReference type="VEuPathDB" id="TriTrypDB:ADEAN_000505700"/>
<gene>
    <name evidence="5" type="ORF">ADEAN_000505700</name>
</gene>
<evidence type="ECO:0000313" key="6">
    <source>
        <dbReference type="Proteomes" id="UP000515908"/>
    </source>
</evidence>
<dbReference type="PANTHER" id="PTHR24096:SF149">
    <property type="entry name" value="AMP-BINDING DOMAIN-CONTAINING PROTEIN-RELATED"/>
    <property type="match status" value="1"/>
</dbReference>
<dbReference type="SUPFAM" id="SSF56801">
    <property type="entry name" value="Acetyl-CoA synthetase-like"/>
    <property type="match status" value="1"/>
</dbReference>
<dbReference type="Gene3D" id="3.30.300.30">
    <property type="match status" value="1"/>
</dbReference>
<evidence type="ECO:0000256" key="1">
    <source>
        <dbReference type="ARBA" id="ARBA00006432"/>
    </source>
</evidence>
<dbReference type="AlphaFoldDB" id="A0A7G2CDK2"/>
<dbReference type="InterPro" id="IPR045851">
    <property type="entry name" value="AMP-bd_C_sf"/>
</dbReference>
<accession>A0A7G2CDK2</accession>
<evidence type="ECO:0000259" key="4">
    <source>
        <dbReference type="Pfam" id="PF13193"/>
    </source>
</evidence>
<protein>
    <submittedName>
        <fullName evidence="5">AMP-binding enzyme/AMP-binding enzyme C-terminal domain containing protein, putative</fullName>
    </submittedName>
</protein>
<evidence type="ECO:0000259" key="3">
    <source>
        <dbReference type="Pfam" id="PF00501"/>
    </source>
</evidence>
<comment type="similarity">
    <text evidence="1">Belongs to the ATP-dependent AMP-binding enzyme family.</text>
</comment>
<keyword evidence="2" id="KW-0436">Ligase</keyword>
<dbReference type="InterPro" id="IPR000873">
    <property type="entry name" value="AMP-dep_synth/lig_dom"/>
</dbReference>
<evidence type="ECO:0000256" key="2">
    <source>
        <dbReference type="ARBA" id="ARBA00022598"/>
    </source>
</evidence>
<reference evidence="5 6" key="1">
    <citation type="submission" date="2020-08" db="EMBL/GenBank/DDBJ databases">
        <authorList>
            <person name="Newling K."/>
            <person name="Davey J."/>
            <person name="Forrester S."/>
        </authorList>
    </citation>
    <scope>NUCLEOTIDE SEQUENCE [LARGE SCALE GENOMIC DNA]</scope>
    <source>
        <strain evidence="6">Crithidia deanei Carvalho (ATCC PRA-265)</strain>
    </source>
</reference>
<feature type="domain" description="AMP-binding enzyme C-terminal" evidence="4">
    <location>
        <begin position="158"/>
        <end position="240"/>
    </location>
</feature>
<dbReference type="PANTHER" id="PTHR24096">
    <property type="entry name" value="LONG-CHAIN-FATTY-ACID--COA LIGASE"/>
    <property type="match status" value="1"/>
</dbReference>